<name>A0A4C1YPT1_EUMVA</name>
<gene>
    <name evidence="2" type="ORF">EVAR_57685_1</name>
</gene>
<evidence type="ECO:0000256" key="1">
    <source>
        <dbReference type="SAM" id="MobiDB-lite"/>
    </source>
</evidence>
<dbReference type="AlphaFoldDB" id="A0A4C1YPT1"/>
<reference evidence="2 3" key="1">
    <citation type="journal article" date="2019" name="Commun. Biol.">
        <title>The bagworm genome reveals a unique fibroin gene that provides high tensile strength.</title>
        <authorList>
            <person name="Kono N."/>
            <person name="Nakamura H."/>
            <person name="Ohtoshi R."/>
            <person name="Tomita M."/>
            <person name="Numata K."/>
            <person name="Arakawa K."/>
        </authorList>
    </citation>
    <scope>NUCLEOTIDE SEQUENCE [LARGE SCALE GENOMIC DNA]</scope>
</reference>
<accession>A0A4C1YPT1</accession>
<sequence length="73" mass="7896">MSDFQGLMMETEDIDPGQALDSESDPTFNLTTTSFLISVPVLFLDSLAFDFDTVIITVSAPITAKPGQTLIPK</sequence>
<organism evidence="2 3">
    <name type="scientific">Eumeta variegata</name>
    <name type="common">Bagworm moth</name>
    <name type="synonym">Eumeta japonica</name>
    <dbReference type="NCBI Taxonomy" id="151549"/>
    <lineage>
        <taxon>Eukaryota</taxon>
        <taxon>Metazoa</taxon>
        <taxon>Ecdysozoa</taxon>
        <taxon>Arthropoda</taxon>
        <taxon>Hexapoda</taxon>
        <taxon>Insecta</taxon>
        <taxon>Pterygota</taxon>
        <taxon>Neoptera</taxon>
        <taxon>Endopterygota</taxon>
        <taxon>Lepidoptera</taxon>
        <taxon>Glossata</taxon>
        <taxon>Ditrysia</taxon>
        <taxon>Tineoidea</taxon>
        <taxon>Psychidae</taxon>
        <taxon>Oiketicinae</taxon>
        <taxon>Eumeta</taxon>
    </lineage>
</organism>
<evidence type="ECO:0000313" key="2">
    <source>
        <dbReference type="EMBL" id="GBP77003.1"/>
    </source>
</evidence>
<dbReference type="EMBL" id="BGZK01001313">
    <property type="protein sequence ID" value="GBP77003.1"/>
    <property type="molecule type" value="Genomic_DNA"/>
</dbReference>
<keyword evidence="3" id="KW-1185">Reference proteome</keyword>
<comment type="caution">
    <text evidence="2">The sequence shown here is derived from an EMBL/GenBank/DDBJ whole genome shotgun (WGS) entry which is preliminary data.</text>
</comment>
<dbReference type="Proteomes" id="UP000299102">
    <property type="component" value="Unassembled WGS sequence"/>
</dbReference>
<protein>
    <submittedName>
        <fullName evidence="2">Uncharacterized protein</fullName>
    </submittedName>
</protein>
<feature type="region of interest" description="Disordered" evidence="1">
    <location>
        <begin position="1"/>
        <end position="23"/>
    </location>
</feature>
<proteinExistence type="predicted"/>
<evidence type="ECO:0000313" key="3">
    <source>
        <dbReference type="Proteomes" id="UP000299102"/>
    </source>
</evidence>